<dbReference type="OrthoDB" id="5104423at2759"/>
<proteinExistence type="predicted"/>
<reference evidence="2" key="1">
    <citation type="journal article" date="2021" name="Nat. Commun.">
        <title>Genetic determinants of endophytism in the Arabidopsis root mycobiome.</title>
        <authorList>
            <person name="Mesny F."/>
            <person name="Miyauchi S."/>
            <person name="Thiergart T."/>
            <person name="Pickel B."/>
            <person name="Atanasova L."/>
            <person name="Karlsson M."/>
            <person name="Huettel B."/>
            <person name="Barry K.W."/>
            <person name="Haridas S."/>
            <person name="Chen C."/>
            <person name="Bauer D."/>
            <person name="Andreopoulos W."/>
            <person name="Pangilinan J."/>
            <person name="LaButti K."/>
            <person name="Riley R."/>
            <person name="Lipzen A."/>
            <person name="Clum A."/>
            <person name="Drula E."/>
            <person name="Henrissat B."/>
            <person name="Kohler A."/>
            <person name="Grigoriev I.V."/>
            <person name="Martin F.M."/>
            <person name="Hacquard S."/>
        </authorList>
    </citation>
    <scope>NUCLEOTIDE SEQUENCE</scope>
    <source>
        <strain evidence="2">MPI-CAGE-AT-0021</strain>
    </source>
</reference>
<evidence type="ECO:0000313" key="3">
    <source>
        <dbReference type="Proteomes" id="UP000717696"/>
    </source>
</evidence>
<comment type="caution">
    <text evidence="2">The sequence shown here is derived from an EMBL/GenBank/DDBJ whole genome shotgun (WGS) entry which is preliminary data.</text>
</comment>
<sequence length="177" mass="18951">MTSPKTFLFNPALNPALSPAHSPALTAPPSSDVFEHSKVSEPAVAINLSAAAAGVAVESQAILDDKMKVFRTFCAAFDETAKRFPPGGMFCFAQEMSQSFLSHWANALNGDSQPPAASHPVRSYASALAADLPRRLAAPLDDEFQTTRRTAPGPQRQPPSPPRPDDHRNTSSKKTLL</sequence>
<gene>
    <name evidence="2" type="ORF">B0J13DRAFT_533301</name>
</gene>
<feature type="region of interest" description="Disordered" evidence="1">
    <location>
        <begin position="136"/>
        <end position="177"/>
    </location>
</feature>
<accession>A0A9P9DAQ1</accession>
<dbReference type="EMBL" id="JAGMUU010000037">
    <property type="protein sequence ID" value="KAH7115776.1"/>
    <property type="molecule type" value="Genomic_DNA"/>
</dbReference>
<organism evidence="2 3">
    <name type="scientific">Dactylonectria estremocensis</name>
    <dbReference type="NCBI Taxonomy" id="1079267"/>
    <lineage>
        <taxon>Eukaryota</taxon>
        <taxon>Fungi</taxon>
        <taxon>Dikarya</taxon>
        <taxon>Ascomycota</taxon>
        <taxon>Pezizomycotina</taxon>
        <taxon>Sordariomycetes</taxon>
        <taxon>Hypocreomycetidae</taxon>
        <taxon>Hypocreales</taxon>
        <taxon>Nectriaceae</taxon>
        <taxon>Dactylonectria</taxon>
    </lineage>
</organism>
<protein>
    <submittedName>
        <fullName evidence="2">Uncharacterized protein</fullName>
    </submittedName>
</protein>
<evidence type="ECO:0000256" key="1">
    <source>
        <dbReference type="SAM" id="MobiDB-lite"/>
    </source>
</evidence>
<dbReference type="AlphaFoldDB" id="A0A9P9DAQ1"/>
<keyword evidence="3" id="KW-1185">Reference proteome</keyword>
<dbReference type="Proteomes" id="UP000717696">
    <property type="component" value="Unassembled WGS sequence"/>
</dbReference>
<name>A0A9P9DAQ1_9HYPO</name>
<evidence type="ECO:0000313" key="2">
    <source>
        <dbReference type="EMBL" id="KAH7115776.1"/>
    </source>
</evidence>